<dbReference type="EMBL" id="JPQZ01000040">
    <property type="protein sequence ID" value="KKO74886.1"/>
    <property type="molecule type" value="Genomic_DNA"/>
</dbReference>
<sequence length="175" mass="20682">MTVNDSVVKEIIENLKKISNTSPWEKYRTTLNKHKKLPLNEWKSLLNLLRTKDLYNLLKENFTSKEARILGAAFVHSKLNHLEDIVDIIIQRNDFCTPILLKFILIKKRKFDLTSILNYLHKMIKEDTKLSHLELLKVVYDNYPDIIDIEILEFCKNNKHDICKQICSGKEMEIL</sequence>
<name>A0A0F9WBJ7_9MICR</name>
<dbReference type="OMA" id="YHIIILT"/>
<dbReference type="Proteomes" id="UP000034350">
    <property type="component" value="Unassembled WGS sequence"/>
</dbReference>
<organism evidence="1 2">
    <name type="scientific">Vairimorpha ceranae</name>
    <dbReference type="NCBI Taxonomy" id="40302"/>
    <lineage>
        <taxon>Eukaryota</taxon>
        <taxon>Fungi</taxon>
        <taxon>Fungi incertae sedis</taxon>
        <taxon>Microsporidia</taxon>
        <taxon>Nosematidae</taxon>
        <taxon>Vairimorpha</taxon>
    </lineage>
</organism>
<proteinExistence type="predicted"/>
<dbReference type="VEuPathDB" id="MicrosporidiaDB:AAJ76_4000014114"/>
<protein>
    <submittedName>
        <fullName evidence="1">Uncharacterized protein</fullName>
    </submittedName>
</protein>
<dbReference type="OrthoDB" id="2188464at2759"/>
<evidence type="ECO:0000313" key="2">
    <source>
        <dbReference type="Proteomes" id="UP000034350"/>
    </source>
</evidence>
<dbReference type="AlphaFoldDB" id="A0A0F9WBJ7"/>
<dbReference type="VEuPathDB" id="MicrosporidiaDB:G9O61_00g000890"/>
<gene>
    <name evidence="1" type="ORF">AAJ76_4000014114</name>
</gene>
<accession>A0A0F9WBJ7</accession>
<comment type="caution">
    <text evidence="1">The sequence shown here is derived from an EMBL/GenBank/DDBJ whole genome shotgun (WGS) entry which is preliminary data.</text>
</comment>
<dbReference type="RefSeq" id="XP_024330628.1">
    <property type="nucleotide sequence ID" value="XM_024475457.1"/>
</dbReference>
<dbReference type="VEuPathDB" id="MicrosporidiaDB:NCER_102214"/>
<evidence type="ECO:0000313" key="1">
    <source>
        <dbReference type="EMBL" id="KKO74886.1"/>
    </source>
</evidence>
<keyword evidence="2" id="KW-1185">Reference proteome</keyword>
<dbReference type="GeneID" id="36320400"/>
<reference evidence="1 2" key="1">
    <citation type="journal article" date="2015" name="Environ. Microbiol.">
        <title>Genome analyses suggest the presence of polyploidy and recent human-driven expansions in eight global populations of the honeybee pathogen Nosema ceranae.</title>
        <authorList>
            <person name="Pelin A."/>
            <person name="Selman M."/>
            <person name="Aris-Brosou S."/>
            <person name="Farinelli L."/>
            <person name="Corradi N."/>
        </authorList>
    </citation>
    <scope>NUCLEOTIDE SEQUENCE [LARGE SCALE GENOMIC DNA]</scope>
    <source>
        <strain evidence="1 2">PA08 1199</strain>
    </source>
</reference>